<organism evidence="1 2">
    <name type="scientific">Clitoria ternatea</name>
    <name type="common">Butterfly pea</name>
    <dbReference type="NCBI Taxonomy" id="43366"/>
    <lineage>
        <taxon>Eukaryota</taxon>
        <taxon>Viridiplantae</taxon>
        <taxon>Streptophyta</taxon>
        <taxon>Embryophyta</taxon>
        <taxon>Tracheophyta</taxon>
        <taxon>Spermatophyta</taxon>
        <taxon>Magnoliopsida</taxon>
        <taxon>eudicotyledons</taxon>
        <taxon>Gunneridae</taxon>
        <taxon>Pentapetalae</taxon>
        <taxon>rosids</taxon>
        <taxon>fabids</taxon>
        <taxon>Fabales</taxon>
        <taxon>Fabaceae</taxon>
        <taxon>Papilionoideae</taxon>
        <taxon>50 kb inversion clade</taxon>
        <taxon>NPAAA clade</taxon>
        <taxon>indigoferoid/millettioid clade</taxon>
        <taxon>Phaseoleae</taxon>
        <taxon>Clitoria</taxon>
    </lineage>
</organism>
<dbReference type="EMBL" id="JAYKXN010000002">
    <property type="protein sequence ID" value="KAK7308767.1"/>
    <property type="molecule type" value="Genomic_DNA"/>
</dbReference>
<dbReference type="Proteomes" id="UP001359559">
    <property type="component" value="Unassembled WGS sequence"/>
</dbReference>
<sequence>MIRPIKAAVAATAEHLVGLVPLHLVYGQAFETAIELAEPLDALTIYIPIDLKFAHRVSQFPRIVNMLKV</sequence>
<accession>A0AAN9K375</accession>
<evidence type="ECO:0000313" key="1">
    <source>
        <dbReference type="EMBL" id="KAK7308767.1"/>
    </source>
</evidence>
<evidence type="ECO:0000313" key="2">
    <source>
        <dbReference type="Proteomes" id="UP001359559"/>
    </source>
</evidence>
<reference evidence="1 2" key="1">
    <citation type="submission" date="2024-01" db="EMBL/GenBank/DDBJ databases">
        <title>The genomes of 5 underutilized Papilionoideae crops provide insights into root nodulation and disease resistance.</title>
        <authorList>
            <person name="Yuan L."/>
        </authorList>
    </citation>
    <scope>NUCLEOTIDE SEQUENCE [LARGE SCALE GENOMIC DNA]</scope>
    <source>
        <strain evidence="1">LY-2023</strain>
        <tissue evidence="1">Leaf</tissue>
    </source>
</reference>
<dbReference type="AlphaFoldDB" id="A0AAN9K375"/>
<proteinExistence type="predicted"/>
<keyword evidence="2" id="KW-1185">Reference proteome</keyword>
<name>A0AAN9K375_CLITE</name>
<protein>
    <submittedName>
        <fullName evidence="1">Uncharacterized protein</fullName>
    </submittedName>
</protein>
<comment type="caution">
    <text evidence="1">The sequence shown here is derived from an EMBL/GenBank/DDBJ whole genome shotgun (WGS) entry which is preliminary data.</text>
</comment>
<gene>
    <name evidence="1" type="ORF">RJT34_04984</name>
</gene>